<reference evidence="3 4" key="1">
    <citation type="submission" date="2023-01" db="EMBL/GenBank/DDBJ databases">
        <title>Novel diversity within Roseofilum (Cyanobacteria; Desertifilaceae) from marine benthic mats with descriptions of four novel species.</title>
        <authorList>
            <person name="Wang Y."/>
            <person name="Berthold D.E."/>
            <person name="Hu J."/>
            <person name="Lefler F.W."/>
            <person name="Laughinghouse H.D. IV."/>
        </authorList>
    </citation>
    <scope>NUCLEOTIDE SEQUENCE [LARGE SCALE GENOMIC DNA]</scope>
    <source>
        <strain evidence="3 4">BLCC-M91</strain>
    </source>
</reference>
<dbReference type="Proteomes" id="UP001231370">
    <property type="component" value="Unassembled WGS sequence"/>
</dbReference>
<sequence>MNVKEVLAWADKLVLAKTGSHLNSLQQAVLIGVWNGQKYKQIADNYHCTEVNVKRVAGELYKFLSEELEEKVNKSNLRAAMQRYYIANHAHISNSNHVSYNINVCGEQLNCGETGKKELNSIINQPNKIHDRTHIPKYDRLYPHRTEELNTLKHWILNENSAIITIYGLSGMGKTALATQLVDDIAEHFDRLIWYSHRTFPNLNALTTDLIQFLSQGDATEHRALLDYLRSHRCFIILDDFQETLTPGELVGRYLPEYQNFGKLLQDIGRSPHNSCLLILSWEQPPEIATLEAENRPCHSLLLSGSVQLAQELLKNKGLSDPEQWLELINRYSQNPSWLNIIAATIQDLFNGSVAQFLSYPNLFLGDIELIIIEHYQRLSPSEKSLLSYLAHQEDISDLSNIPSEPFPSEFNLLANIYSLRKRGLIQTSLDSKHFQLILEPIIQHYSASHDNDEQLERSP</sequence>
<evidence type="ECO:0000259" key="2">
    <source>
        <dbReference type="Pfam" id="PF26355"/>
    </source>
</evidence>
<dbReference type="PRINTS" id="PR00364">
    <property type="entry name" value="DISEASERSIST"/>
</dbReference>
<proteinExistence type="predicted"/>
<keyword evidence="4" id="KW-1185">Reference proteome</keyword>
<dbReference type="Pfam" id="PF00931">
    <property type="entry name" value="NB-ARC"/>
    <property type="match status" value="1"/>
</dbReference>
<organism evidence="3 4">
    <name type="scientific">Roseofilum halophilum BLCC-M91</name>
    <dbReference type="NCBI Taxonomy" id="3022259"/>
    <lineage>
        <taxon>Bacteria</taxon>
        <taxon>Bacillati</taxon>
        <taxon>Cyanobacteriota</taxon>
        <taxon>Cyanophyceae</taxon>
        <taxon>Desertifilales</taxon>
        <taxon>Desertifilaceae</taxon>
        <taxon>Roseofilum</taxon>
        <taxon>Roseofilum halophilum</taxon>
    </lineage>
</organism>
<dbReference type="InterPro" id="IPR002182">
    <property type="entry name" value="NB-ARC"/>
</dbReference>
<dbReference type="EMBL" id="JAQPOK010000155">
    <property type="protein sequence ID" value="MDJ1181183.1"/>
    <property type="molecule type" value="Genomic_DNA"/>
</dbReference>
<dbReference type="Pfam" id="PF26355">
    <property type="entry name" value="HTH_VMAP-M9"/>
    <property type="match status" value="1"/>
</dbReference>
<evidence type="ECO:0000259" key="1">
    <source>
        <dbReference type="Pfam" id="PF00931"/>
    </source>
</evidence>
<evidence type="ECO:0000313" key="4">
    <source>
        <dbReference type="Proteomes" id="UP001231370"/>
    </source>
</evidence>
<dbReference type="RefSeq" id="WP_283764484.1">
    <property type="nucleotide sequence ID" value="NZ_JAQPOK010000155.1"/>
</dbReference>
<name>A0ABT7BPR4_9CYAN</name>
<dbReference type="InterPro" id="IPR027417">
    <property type="entry name" value="P-loop_NTPase"/>
</dbReference>
<protein>
    <submittedName>
        <fullName evidence="3">NB-ARC domain-containing protein</fullName>
    </submittedName>
</protein>
<dbReference type="Gene3D" id="3.40.50.300">
    <property type="entry name" value="P-loop containing nucleotide triphosphate hydrolases"/>
    <property type="match status" value="1"/>
</dbReference>
<evidence type="ECO:0000313" key="3">
    <source>
        <dbReference type="EMBL" id="MDJ1181183.1"/>
    </source>
</evidence>
<comment type="caution">
    <text evidence="3">The sequence shown here is derived from an EMBL/GenBank/DDBJ whole genome shotgun (WGS) entry which is preliminary data.</text>
</comment>
<feature type="domain" description="vWA-MoxR associated protein N-terminal HTH" evidence="2">
    <location>
        <begin position="1"/>
        <end position="84"/>
    </location>
</feature>
<dbReference type="InterPro" id="IPR058651">
    <property type="entry name" value="HTH_VMAP-M9"/>
</dbReference>
<accession>A0ABT7BPR4</accession>
<dbReference type="SUPFAM" id="SSF52540">
    <property type="entry name" value="P-loop containing nucleoside triphosphate hydrolases"/>
    <property type="match status" value="1"/>
</dbReference>
<gene>
    <name evidence="3" type="ORF">PJF56_20180</name>
</gene>
<feature type="domain" description="NB-ARC" evidence="1">
    <location>
        <begin position="147"/>
        <end position="245"/>
    </location>
</feature>